<proteinExistence type="predicted"/>
<dbReference type="Proteomes" id="UP000499080">
    <property type="component" value="Unassembled WGS sequence"/>
</dbReference>
<gene>
    <name evidence="1" type="ORF">AVEN_78447_1</name>
</gene>
<comment type="caution">
    <text evidence="1">The sequence shown here is derived from an EMBL/GenBank/DDBJ whole genome shotgun (WGS) entry which is preliminary data.</text>
</comment>
<name>A0A4Y2APH9_ARAVE</name>
<accession>A0A4Y2APH9</accession>
<evidence type="ECO:0000313" key="1">
    <source>
        <dbReference type="EMBL" id="GBL81125.1"/>
    </source>
</evidence>
<keyword evidence="2" id="KW-1185">Reference proteome</keyword>
<evidence type="ECO:0000313" key="2">
    <source>
        <dbReference type="Proteomes" id="UP000499080"/>
    </source>
</evidence>
<organism evidence="1 2">
    <name type="scientific">Araneus ventricosus</name>
    <name type="common">Orbweaver spider</name>
    <name type="synonym">Epeira ventricosa</name>
    <dbReference type="NCBI Taxonomy" id="182803"/>
    <lineage>
        <taxon>Eukaryota</taxon>
        <taxon>Metazoa</taxon>
        <taxon>Ecdysozoa</taxon>
        <taxon>Arthropoda</taxon>
        <taxon>Chelicerata</taxon>
        <taxon>Arachnida</taxon>
        <taxon>Araneae</taxon>
        <taxon>Araneomorphae</taxon>
        <taxon>Entelegynae</taxon>
        <taxon>Araneoidea</taxon>
        <taxon>Araneidae</taxon>
        <taxon>Araneus</taxon>
    </lineage>
</organism>
<sequence length="119" mass="13397">MASNVAWYARDTSVYWKESHNRELALGLIQAASDSFIAAAPGQTKGRGIWGNQDRMGQRADVQKASRFLRCSLSAINLIIRTIFSVEPLFLSTDLYQAIKLAEEGLAIWYETVKWQSVE</sequence>
<protein>
    <submittedName>
        <fullName evidence="1">Uncharacterized protein</fullName>
    </submittedName>
</protein>
<reference evidence="1 2" key="1">
    <citation type="journal article" date="2019" name="Sci. Rep.">
        <title>Orb-weaving spider Araneus ventricosus genome elucidates the spidroin gene catalogue.</title>
        <authorList>
            <person name="Kono N."/>
            <person name="Nakamura H."/>
            <person name="Ohtoshi R."/>
            <person name="Moran D.A.P."/>
            <person name="Shinohara A."/>
            <person name="Yoshida Y."/>
            <person name="Fujiwara M."/>
            <person name="Mori M."/>
            <person name="Tomita M."/>
            <person name="Arakawa K."/>
        </authorList>
    </citation>
    <scope>NUCLEOTIDE SEQUENCE [LARGE SCALE GENOMIC DNA]</scope>
</reference>
<dbReference type="AlphaFoldDB" id="A0A4Y2APH9"/>
<dbReference type="EMBL" id="BGPR01232634">
    <property type="protein sequence ID" value="GBL81125.1"/>
    <property type="molecule type" value="Genomic_DNA"/>
</dbReference>